<dbReference type="InterPro" id="IPR027304">
    <property type="entry name" value="Trigger_fact/SurA_dom_sf"/>
</dbReference>
<evidence type="ECO:0000256" key="1">
    <source>
        <dbReference type="ARBA" id="ARBA00022729"/>
    </source>
</evidence>
<dbReference type="GO" id="GO:0003755">
    <property type="term" value="F:peptidyl-prolyl cis-trans isomerase activity"/>
    <property type="evidence" value="ECO:0007669"/>
    <property type="project" value="InterPro"/>
</dbReference>
<dbReference type="Pfam" id="PF13616">
    <property type="entry name" value="Rotamase_3"/>
    <property type="match status" value="1"/>
</dbReference>
<dbReference type="Gene3D" id="3.10.50.40">
    <property type="match status" value="1"/>
</dbReference>
<dbReference type="InterPro" id="IPR023058">
    <property type="entry name" value="PPIase_PpiC_CS"/>
</dbReference>
<feature type="domain" description="PpiC" evidence="2">
    <location>
        <begin position="175"/>
        <end position="243"/>
    </location>
</feature>
<organism evidence="3">
    <name type="scientific">marine metagenome</name>
    <dbReference type="NCBI Taxonomy" id="408172"/>
    <lineage>
        <taxon>unclassified sequences</taxon>
        <taxon>metagenomes</taxon>
        <taxon>ecological metagenomes</taxon>
    </lineage>
</organism>
<reference evidence="3" key="1">
    <citation type="submission" date="2018-05" db="EMBL/GenBank/DDBJ databases">
        <authorList>
            <person name="Lanie J.A."/>
            <person name="Ng W.-L."/>
            <person name="Kazmierczak K.M."/>
            <person name="Andrzejewski T.M."/>
            <person name="Davidsen T.M."/>
            <person name="Wayne K.J."/>
            <person name="Tettelin H."/>
            <person name="Glass J.I."/>
            <person name="Rusch D."/>
            <person name="Podicherti R."/>
            <person name="Tsui H.-C.T."/>
            <person name="Winkler M.E."/>
        </authorList>
    </citation>
    <scope>NUCLEOTIDE SEQUENCE</scope>
</reference>
<sequence length="243" mass="27553">VYKVIKVFLFYTVFLYGQNQDMPIDGVAAIVGENIILKSDVSQVVGITALQMGLDASKDKASLEKLQANVLGSLIDQKVILEMAKLDSIEVAEKDIESALEQQIETFILRAGTEQMAETMLGQSLNDFRREYWYDMRDRLITEQYQQQLIMSVNINRENVVDFFSNYRDSLPVFPIKMKISHLLVKIKPSENNRLDAEKKINAIRDRIIAGESFSDLAELYSADPGSKNNGGSLGYIRRNQMV</sequence>
<dbReference type="InterPro" id="IPR046357">
    <property type="entry name" value="PPIase_dom_sf"/>
</dbReference>
<name>A0A381UM37_9ZZZZ</name>
<keyword evidence="1" id="KW-0732">Signal</keyword>
<dbReference type="PROSITE" id="PS50198">
    <property type="entry name" value="PPIC_PPIASE_2"/>
    <property type="match status" value="1"/>
</dbReference>
<feature type="non-terminal residue" evidence="3">
    <location>
        <position position="243"/>
    </location>
</feature>
<protein>
    <recommendedName>
        <fullName evidence="2">PpiC domain-containing protein</fullName>
    </recommendedName>
</protein>
<dbReference type="InterPro" id="IPR050280">
    <property type="entry name" value="OMP_Chaperone_SurA"/>
</dbReference>
<dbReference type="PANTHER" id="PTHR47637:SF1">
    <property type="entry name" value="CHAPERONE SURA"/>
    <property type="match status" value="1"/>
</dbReference>
<dbReference type="SUPFAM" id="SSF54534">
    <property type="entry name" value="FKBP-like"/>
    <property type="match status" value="1"/>
</dbReference>
<dbReference type="AlphaFoldDB" id="A0A381UM37"/>
<dbReference type="Gene3D" id="1.10.4030.10">
    <property type="entry name" value="Porin chaperone SurA, peptide-binding domain"/>
    <property type="match status" value="1"/>
</dbReference>
<accession>A0A381UM37</accession>
<evidence type="ECO:0000259" key="2">
    <source>
        <dbReference type="PROSITE" id="PS50198"/>
    </source>
</evidence>
<dbReference type="InterPro" id="IPR000297">
    <property type="entry name" value="PPIase_PpiC"/>
</dbReference>
<feature type="non-terminal residue" evidence="3">
    <location>
        <position position="1"/>
    </location>
</feature>
<dbReference type="PROSITE" id="PS01096">
    <property type="entry name" value="PPIC_PPIASE_1"/>
    <property type="match status" value="1"/>
</dbReference>
<dbReference type="EMBL" id="UINC01006718">
    <property type="protein sequence ID" value="SVA29225.1"/>
    <property type="molecule type" value="Genomic_DNA"/>
</dbReference>
<evidence type="ECO:0000313" key="3">
    <source>
        <dbReference type="EMBL" id="SVA29225.1"/>
    </source>
</evidence>
<proteinExistence type="predicted"/>
<dbReference type="SUPFAM" id="SSF109998">
    <property type="entry name" value="Triger factor/SurA peptide-binding domain-like"/>
    <property type="match status" value="1"/>
</dbReference>
<dbReference type="Pfam" id="PF13624">
    <property type="entry name" value="SurA_N_3"/>
    <property type="match status" value="1"/>
</dbReference>
<gene>
    <name evidence="3" type="ORF">METZ01_LOCUS82079</name>
</gene>
<dbReference type="PANTHER" id="PTHR47637">
    <property type="entry name" value="CHAPERONE SURA"/>
    <property type="match status" value="1"/>
</dbReference>